<reference evidence="2" key="2">
    <citation type="submission" date="2013-05" db="EMBL/GenBank/DDBJ databases">
        <authorList>
            <person name="Carter J.-M."/>
            <person name="Baker S.C."/>
            <person name="Pink R."/>
            <person name="Carter D.R.F."/>
            <person name="Collins A."/>
            <person name="Tomlin J."/>
            <person name="Gibbs M."/>
            <person name="Breuker C.J."/>
        </authorList>
    </citation>
    <scope>NUCLEOTIDE SEQUENCE</scope>
    <source>
        <tissue evidence="2">Ovary</tissue>
    </source>
</reference>
<organism evidence="2">
    <name type="scientific">Pararge aegeria</name>
    <name type="common">speckled wood butterfly</name>
    <dbReference type="NCBI Taxonomy" id="116150"/>
    <lineage>
        <taxon>Eukaryota</taxon>
        <taxon>Metazoa</taxon>
        <taxon>Ecdysozoa</taxon>
        <taxon>Arthropoda</taxon>
        <taxon>Hexapoda</taxon>
        <taxon>Insecta</taxon>
        <taxon>Pterygota</taxon>
        <taxon>Neoptera</taxon>
        <taxon>Endopterygota</taxon>
        <taxon>Lepidoptera</taxon>
        <taxon>Glossata</taxon>
        <taxon>Ditrysia</taxon>
        <taxon>Papilionoidea</taxon>
        <taxon>Nymphalidae</taxon>
        <taxon>Satyrinae</taxon>
        <taxon>Satyrini</taxon>
        <taxon>Parargina</taxon>
        <taxon>Pararge</taxon>
    </lineage>
</organism>
<evidence type="ECO:0000313" key="2">
    <source>
        <dbReference type="EMBL" id="JAA78107.1"/>
    </source>
</evidence>
<evidence type="ECO:0000256" key="1">
    <source>
        <dbReference type="SAM" id="MobiDB-lite"/>
    </source>
</evidence>
<protein>
    <submittedName>
        <fullName evidence="2">Origin recognition complex subunit 1</fullName>
    </submittedName>
</protein>
<accession>S4PRT3</accession>
<dbReference type="AlphaFoldDB" id="S4PRT3"/>
<feature type="non-terminal residue" evidence="2">
    <location>
        <position position="1"/>
    </location>
</feature>
<feature type="region of interest" description="Disordered" evidence="1">
    <location>
        <begin position="1"/>
        <end position="97"/>
    </location>
</feature>
<dbReference type="EMBL" id="GAIX01014453">
    <property type="protein sequence ID" value="JAA78107.1"/>
    <property type="molecule type" value="Transcribed_RNA"/>
</dbReference>
<reference evidence="2" key="1">
    <citation type="journal article" date="2013" name="BMC Genomics">
        <title>Unscrambling butterfly oogenesis.</title>
        <authorList>
            <person name="Carter J.M."/>
            <person name="Baker S.C."/>
            <person name="Pink R."/>
            <person name="Carter D.R."/>
            <person name="Collins A."/>
            <person name="Tomlin J."/>
            <person name="Gibbs M."/>
            <person name="Breuker C.J."/>
        </authorList>
    </citation>
    <scope>NUCLEOTIDE SEQUENCE</scope>
    <source>
        <tissue evidence="2">Ovary</tissue>
    </source>
</reference>
<sequence>NREFHITRSGRVTRNPVTYHEEELSPVKRTPQRAVRKSSESEDEFKPVPKTPKVPRTPKTPRTPRTPRASISKTPRSVTKRIFTSELTPTLRNRAHS</sequence>
<feature type="non-terminal residue" evidence="2">
    <location>
        <position position="97"/>
    </location>
</feature>
<proteinExistence type="predicted"/>
<name>S4PRT3_9NEOP</name>
<feature type="compositionally biased region" description="Basic and acidic residues" evidence="1">
    <location>
        <begin position="37"/>
        <end position="47"/>
    </location>
</feature>